<accession>A0A2Z6DW69</accession>
<evidence type="ECO:0000259" key="3">
    <source>
        <dbReference type="PROSITE" id="PS50943"/>
    </source>
</evidence>
<dbReference type="Proteomes" id="UP000262004">
    <property type="component" value="Chromosome"/>
</dbReference>
<dbReference type="CDD" id="cd00093">
    <property type="entry name" value="HTH_XRE"/>
    <property type="match status" value="1"/>
</dbReference>
<dbReference type="PANTHER" id="PTHR34475:SF1">
    <property type="entry name" value="CYTOSKELETON PROTEIN RODZ"/>
    <property type="match status" value="1"/>
</dbReference>
<dbReference type="PROSITE" id="PS50943">
    <property type="entry name" value="HTH_CROC1"/>
    <property type="match status" value="1"/>
</dbReference>
<dbReference type="Gene3D" id="1.10.260.40">
    <property type="entry name" value="lambda repressor-like DNA-binding domains"/>
    <property type="match status" value="1"/>
</dbReference>
<dbReference type="AlphaFoldDB" id="A0A2Z6DW69"/>
<gene>
    <name evidence="4" type="ORF">HPTL_0426</name>
</gene>
<evidence type="ECO:0000313" key="5">
    <source>
        <dbReference type="Proteomes" id="UP000262004"/>
    </source>
</evidence>
<dbReference type="EMBL" id="AP018558">
    <property type="protein sequence ID" value="BBD76694.1"/>
    <property type="molecule type" value="Genomic_DNA"/>
</dbReference>
<dbReference type="InterPro" id="IPR001387">
    <property type="entry name" value="Cro/C1-type_HTH"/>
</dbReference>
<feature type="compositionally biased region" description="Low complexity" evidence="1">
    <location>
        <begin position="168"/>
        <end position="185"/>
    </location>
</feature>
<dbReference type="OrthoDB" id="5298146at2"/>
<dbReference type="SUPFAM" id="SSF47413">
    <property type="entry name" value="lambda repressor-like DNA-binding domains"/>
    <property type="match status" value="1"/>
</dbReference>
<reference evidence="4 5" key="1">
    <citation type="submission" date="2018-04" db="EMBL/GenBank/DDBJ databases">
        <title>Complete genome sequence of Hydrogenophilus thermoluteolus TH-1.</title>
        <authorList>
            <person name="Arai H."/>
        </authorList>
    </citation>
    <scope>NUCLEOTIDE SEQUENCE [LARGE SCALE GENOMIC DNA]</scope>
    <source>
        <strain evidence="4 5">TH-1</strain>
    </source>
</reference>
<feature type="region of interest" description="Disordered" evidence="1">
    <location>
        <begin position="157"/>
        <end position="294"/>
    </location>
</feature>
<keyword evidence="2" id="KW-1133">Transmembrane helix</keyword>
<dbReference type="InterPro" id="IPR025194">
    <property type="entry name" value="RodZ-like_C"/>
</dbReference>
<evidence type="ECO:0000256" key="1">
    <source>
        <dbReference type="SAM" id="MobiDB-lite"/>
    </source>
</evidence>
<dbReference type="Pfam" id="PF13464">
    <property type="entry name" value="RodZ_C"/>
    <property type="match status" value="1"/>
</dbReference>
<evidence type="ECO:0000313" key="4">
    <source>
        <dbReference type="EMBL" id="BBD76694.1"/>
    </source>
</evidence>
<dbReference type="KEGG" id="htl:HPTL_0426"/>
<keyword evidence="2" id="KW-0472">Membrane</keyword>
<dbReference type="Pfam" id="PF13413">
    <property type="entry name" value="HTH_25"/>
    <property type="match status" value="1"/>
</dbReference>
<dbReference type="PANTHER" id="PTHR34475">
    <property type="match status" value="1"/>
</dbReference>
<feature type="compositionally biased region" description="Low complexity" evidence="1">
    <location>
        <begin position="262"/>
        <end position="275"/>
    </location>
</feature>
<feature type="domain" description="HTH cro/C1-type" evidence="3">
    <location>
        <begin position="17"/>
        <end position="49"/>
    </location>
</feature>
<protein>
    <submittedName>
        <fullName evidence="4">Transcriptional regulator</fullName>
    </submittedName>
</protein>
<evidence type="ECO:0000256" key="2">
    <source>
        <dbReference type="SAM" id="Phobius"/>
    </source>
</evidence>
<proteinExistence type="predicted"/>
<dbReference type="InterPro" id="IPR050400">
    <property type="entry name" value="Bact_Cytoskel_RodZ"/>
</dbReference>
<name>A0A2Z6DW69_HYDTE</name>
<feature type="transmembrane region" description="Helical" evidence="2">
    <location>
        <begin position="113"/>
        <end position="133"/>
    </location>
</feature>
<organism evidence="4 5">
    <name type="scientific">Hydrogenophilus thermoluteolus</name>
    <name type="common">Pseudomonas hydrogenothermophila</name>
    <dbReference type="NCBI Taxonomy" id="297"/>
    <lineage>
        <taxon>Bacteria</taxon>
        <taxon>Pseudomonadati</taxon>
        <taxon>Pseudomonadota</taxon>
        <taxon>Hydrogenophilia</taxon>
        <taxon>Hydrogenophilales</taxon>
        <taxon>Hydrogenophilaceae</taxon>
        <taxon>Hydrogenophilus</taxon>
    </lineage>
</organism>
<dbReference type="RefSeq" id="WP_119334512.1">
    <property type="nucleotide sequence ID" value="NZ_AP018558.1"/>
</dbReference>
<keyword evidence="5" id="KW-1185">Reference proteome</keyword>
<dbReference type="InterPro" id="IPR010982">
    <property type="entry name" value="Lambda_DNA-bd_dom_sf"/>
</dbReference>
<sequence length="370" mass="38627">MVTEERGASPEAVGEAIRQLREASGWSREALAAELKIAVRQLAALEAGQWRELPNAIFVRGVLKGIARWGNRDPQPWLEVAQACFAESTVRLTPPSNAEGEIVVRRPFWRHPVVRFAGGVVVVGLLLVGYLQWFGVWESDSSMTDGVSLRTPLVTPNGETNSAVVVLPPTTTPGGTHAPTAETPPDSGTEKAVSSGVASRSDADGAEAASKPDTANANARARETATGGSADSAKMNEPTAAHGQANPVPAQQTATAVETPRAASDQGAASAANVAPGEAAQPKPTPSPQQASGLAIRAETGDSWMRITAKDGTKVYDGILRQGDSRTFPTDGAPYALHLGNAQALVIEWNGTTVEPPSRGVVRLHVPAQP</sequence>
<keyword evidence="2" id="KW-0812">Transmembrane</keyword>
<dbReference type="GO" id="GO:0003677">
    <property type="term" value="F:DNA binding"/>
    <property type="evidence" value="ECO:0007669"/>
    <property type="project" value="InterPro"/>
</dbReference>